<feature type="region of interest" description="Disordered" evidence="7">
    <location>
        <begin position="185"/>
        <end position="219"/>
    </location>
</feature>
<dbReference type="RefSeq" id="WP_350227625.1">
    <property type="nucleotide sequence ID" value="NZ_AP027729.1"/>
</dbReference>
<evidence type="ECO:0000256" key="3">
    <source>
        <dbReference type="ARBA" id="ARBA00023002"/>
    </source>
</evidence>
<evidence type="ECO:0000256" key="7">
    <source>
        <dbReference type="SAM" id="MobiDB-lite"/>
    </source>
</evidence>
<dbReference type="PANTHER" id="PTHR35330">
    <property type="entry name" value="SIROHEME BIOSYNTHESIS PROTEIN MET8"/>
    <property type="match status" value="1"/>
</dbReference>
<name>A0ABM8FZL5_9CELL</name>
<comment type="pathway">
    <text evidence="1">Porphyrin-containing compound metabolism; siroheme biosynthesis; sirohydrochlorin from precorrin-2: step 1/1.</text>
</comment>
<keyword evidence="9" id="KW-1185">Reference proteome</keyword>
<protein>
    <recommendedName>
        <fullName evidence="2">precorrin-2 dehydrogenase</fullName>
        <ecNumber evidence="2">1.3.1.76</ecNumber>
    </recommendedName>
</protein>
<keyword evidence="3" id="KW-0560">Oxidoreductase</keyword>
<accession>A0ABM8FZL5</accession>
<dbReference type="NCBIfam" id="TIGR01470">
    <property type="entry name" value="cysG_Nterm"/>
    <property type="match status" value="1"/>
</dbReference>
<dbReference type="EC" id="1.3.1.76" evidence="2"/>
<dbReference type="SUPFAM" id="SSF51735">
    <property type="entry name" value="NAD(P)-binding Rossmann-fold domains"/>
    <property type="match status" value="1"/>
</dbReference>
<dbReference type="InterPro" id="IPR036291">
    <property type="entry name" value="NAD(P)-bd_dom_sf"/>
</dbReference>
<dbReference type="EMBL" id="AP027729">
    <property type="protein sequence ID" value="BDZ41092.1"/>
    <property type="molecule type" value="Genomic_DNA"/>
</dbReference>
<organism evidence="8 9">
    <name type="scientific">Paraoerskovia sediminicola</name>
    <dbReference type="NCBI Taxonomy" id="1138587"/>
    <lineage>
        <taxon>Bacteria</taxon>
        <taxon>Bacillati</taxon>
        <taxon>Actinomycetota</taxon>
        <taxon>Actinomycetes</taxon>
        <taxon>Micrococcales</taxon>
        <taxon>Cellulomonadaceae</taxon>
        <taxon>Paraoerskovia</taxon>
    </lineage>
</organism>
<evidence type="ECO:0000256" key="6">
    <source>
        <dbReference type="ARBA" id="ARBA00047561"/>
    </source>
</evidence>
<evidence type="ECO:0000256" key="5">
    <source>
        <dbReference type="ARBA" id="ARBA00023244"/>
    </source>
</evidence>
<evidence type="ECO:0000256" key="4">
    <source>
        <dbReference type="ARBA" id="ARBA00023027"/>
    </source>
</evidence>
<dbReference type="Proteomes" id="UP001321475">
    <property type="component" value="Chromosome"/>
</dbReference>
<evidence type="ECO:0000313" key="8">
    <source>
        <dbReference type="EMBL" id="BDZ41092.1"/>
    </source>
</evidence>
<proteinExistence type="predicted"/>
<reference evidence="9" key="1">
    <citation type="journal article" date="2019" name="Int. J. Syst. Evol. Microbiol.">
        <title>The Global Catalogue of Microorganisms (GCM) 10K type strain sequencing project: providing services to taxonomists for standard genome sequencing and annotation.</title>
        <authorList>
            <consortium name="The Broad Institute Genomics Platform"/>
            <consortium name="The Broad Institute Genome Sequencing Center for Infectious Disease"/>
            <person name="Wu L."/>
            <person name="Ma J."/>
        </authorList>
    </citation>
    <scope>NUCLEOTIDE SEQUENCE [LARGE SCALE GENOMIC DNA]</scope>
    <source>
        <strain evidence="9">NBRC 108565</strain>
    </source>
</reference>
<evidence type="ECO:0000256" key="1">
    <source>
        <dbReference type="ARBA" id="ARBA00005010"/>
    </source>
</evidence>
<sequence>MHDTTGSGGAEDVTAVADTPPQDRLYPLGLVVRDRRVVVVGGGPVAERRTLGLVGAGARVTLVAPTVTTSLRAHAEAGTIDWRARDYSAGDVDGAWLVHTATGVPEVDSRVAADAEAQRTFCVQAGDAGQGSAWVPAVARVTVSGGAEVGIAVHGGRDPRRARRVRDAVAAGLESGALPLRRVRTRSGTAAGAATAPTAPTAPSVTSRSWAAVPAPTVW</sequence>
<gene>
    <name evidence="8" type="ORF">GCM10025865_03910</name>
</gene>
<dbReference type="Pfam" id="PF13241">
    <property type="entry name" value="NAD_binding_7"/>
    <property type="match status" value="1"/>
</dbReference>
<dbReference type="Gene3D" id="3.40.50.720">
    <property type="entry name" value="NAD(P)-binding Rossmann-like Domain"/>
    <property type="match status" value="1"/>
</dbReference>
<keyword evidence="5" id="KW-0627">Porphyrin biosynthesis</keyword>
<keyword evidence="4" id="KW-0520">NAD</keyword>
<feature type="compositionally biased region" description="Low complexity" evidence="7">
    <location>
        <begin position="186"/>
        <end position="209"/>
    </location>
</feature>
<dbReference type="InterPro" id="IPR028161">
    <property type="entry name" value="Met8-like"/>
</dbReference>
<dbReference type="InterPro" id="IPR006367">
    <property type="entry name" value="Sirohaem_synthase_N"/>
</dbReference>
<evidence type="ECO:0000313" key="9">
    <source>
        <dbReference type="Proteomes" id="UP001321475"/>
    </source>
</evidence>
<evidence type="ECO:0000256" key="2">
    <source>
        <dbReference type="ARBA" id="ARBA00012400"/>
    </source>
</evidence>
<comment type="catalytic activity">
    <reaction evidence="6">
        <text>precorrin-2 + NAD(+) = sirohydrochlorin + NADH + 2 H(+)</text>
        <dbReference type="Rhea" id="RHEA:15613"/>
        <dbReference type="ChEBI" id="CHEBI:15378"/>
        <dbReference type="ChEBI" id="CHEBI:57540"/>
        <dbReference type="ChEBI" id="CHEBI:57945"/>
        <dbReference type="ChEBI" id="CHEBI:58351"/>
        <dbReference type="ChEBI" id="CHEBI:58827"/>
        <dbReference type="EC" id="1.3.1.76"/>
    </reaction>
</comment>
<dbReference type="PANTHER" id="PTHR35330:SF1">
    <property type="entry name" value="SIROHEME BIOSYNTHESIS PROTEIN MET8"/>
    <property type="match status" value="1"/>
</dbReference>